<evidence type="ECO:0000313" key="1">
    <source>
        <dbReference type="EMBL" id="CAE7374661.1"/>
    </source>
</evidence>
<evidence type="ECO:0000313" key="2">
    <source>
        <dbReference type="Proteomes" id="UP000604046"/>
    </source>
</evidence>
<proteinExistence type="predicted"/>
<name>A0A812QCN2_9DINO</name>
<organism evidence="1 2">
    <name type="scientific">Symbiodinium natans</name>
    <dbReference type="NCBI Taxonomy" id="878477"/>
    <lineage>
        <taxon>Eukaryota</taxon>
        <taxon>Sar</taxon>
        <taxon>Alveolata</taxon>
        <taxon>Dinophyceae</taxon>
        <taxon>Suessiales</taxon>
        <taxon>Symbiodiniaceae</taxon>
        <taxon>Symbiodinium</taxon>
    </lineage>
</organism>
<dbReference type="OrthoDB" id="10401700at2759"/>
<protein>
    <submittedName>
        <fullName evidence="1">Uncharacterized protein</fullName>
    </submittedName>
</protein>
<dbReference type="Proteomes" id="UP000604046">
    <property type="component" value="Unassembled WGS sequence"/>
</dbReference>
<keyword evidence="2" id="KW-1185">Reference proteome</keyword>
<gene>
    <name evidence="1" type="ORF">SNAT2548_LOCUS20467</name>
</gene>
<accession>A0A812QCN2</accession>
<reference evidence="1" key="1">
    <citation type="submission" date="2021-02" db="EMBL/GenBank/DDBJ databases">
        <authorList>
            <person name="Dougan E. K."/>
            <person name="Rhodes N."/>
            <person name="Thang M."/>
            <person name="Chan C."/>
        </authorList>
    </citation>
    <scope>NUCLEOTIDE SEQUENCE</scope>
</reference>
<comment type="caution">
    <text evidence="1">The sequence shown here is derived from an EMBL/GenBank/DDBJ whole genome shotgun (WGS) entry which is preliminary data.</text>
</comment>
<dbReference type="AlphaFoldDB" id="A0A812QCN2"/>
<dbReference type="EMBL" id="CAJNDS010002211">
    <property type="protein sequence ID" value="CAE7374661.1"/>
    <property type="molecule type" value="Genomic_DNA"/>
</dbReference>
<sequence>MEAVGNIMLSLHRNLQEIQTSLDGRGQSREHELLQNAIDRAEQALRSQAGIPKCALHVGSSKPRTGGT</sequence>